<dbReference type="EMBL" id="CP060286">
    <property type="protein sequence ID" value="QNK41515.1"/>
    <property type="molecule type" value="Genomic_DNA"/>
</dbReference>
<dbReference type="OrthoDB" id="5616024at2"/>
<evidence type="ECO:0000313" key="4">
    <source>
        <dbReference type="Proteomes" id="UP000515909"/>
    </source>
</evidence>
<dbReference type="Proteomes" id="UP000469440">
    <property type="component" value="Unassembled WGS sequence"/>
</dbReference>
<protein>
    <submittedName>
        <fullName evidence="2">Late competence development ComFB family protein</fullName>
    </submittedName>
    <submittedName>
        <fullName evidence="1">Late competence development protein ComFB</fullName>
    </submittedName>
</protein>
<reference evidence="2 4" key="2">
    <citation type="submission" date="2020-08" db="EMBL/GenBank/DDBJ databases">
        <title>The isolate Caproiciproducens sp. 7D4C2 produces n-caproate at mildly acidic conditions from hexoses: genome and rBOX comparison with related strains and chain-elongating bacteria.</title>
        <authorList>
            <person name="Esquivel-Elizondo S."/>
            <person name="Bagci C."/>
            <person name="Temovska M."/>
            <person name="Jeon B.S."/>
            <person name="Bessarab I."/>
            <person name="Williams R.B.H."/>
            <person name="Huson D.H."/>
            <person name="Angenent L.T."/>
        </authorList>
    </citation>
    <scope>NUCLEOTIDE SEQUENCE [LARGE SCALE GENOMIC DNA]</scope>
    <source>
        <strain evidence="2 4">7D4C2</strain>
    </source>
</reference>
<name>A0A6N8HUN7_9FIRM</name>
<evidence type="ECO:0000313" key="2">
    <source>
        <dbReference type="EMBL" id="QNK41515.1"/>
    </source>
</evidence>
<dbReference type="Pfam" id="PF10719">
    <property type="entry name" value="ComFB"/>
    <property type="match status" value="1"/>
</dbReference>
<dbReference type="AlphaFoldDB" id="A0A6N8HUN7"/>
<evidence type="ECO:0000313" key="1">
    <source>
        <dbReference type="EMBL" id="MVB09412.1"/>
    </source>
</evidence>
<evidence type="ECO:0000313" key="3">
    <source>
        <dbReference type="Proteomes" id="UP000469440"/>
    </source>
</evidence>
<dbReference type="RefSeq" id="WP_066643305.1">
    <property type="nucleotide sequence ID" value="NZ_CP060286.1"/>
</dbReference>
<dbReference type="Proteomes" id="UP000515909">
    <property type="component" value="Chromosome"/>
</dbReference>
<reference evidence="1 3" key="1">
    <citation type="submission" date="2019-09" db="EMBL/GenBank/DDBJ databases">
        <title>Genome sequence of Clostridium sp. EA1.</title>
        <authorList>
            <person name="Poehlein A."/>
            <person name="Bengelsdorf F.R."/>
            <person name="Daniel R."/>
        </authorList>
    </citation>
    <scope>NUCLEOTIDE SEQUENCE [LARGE SCALE GENOMIC DNA]</scope>
    <source>
        <strain evidence="1 3">EA1</strain>
    </source>
</reference>
<gene>
    <name evidence="1" type="ORF">CAFE_00680</name>
    <name evidence="2" type="ORF">HCR03_04395</name>
</gene>
<dbReference type="KEGG" id="cfem:HCR03_04395"/>
<dbReference type="EMBL" id="VWXL01000003">
    <property type="protein sequence ID" value="MVB09412.1"/>
    <property type="molecule type" value="Genomic_DNA"/>
</dbReference>
<accession>A0A6N8HUN7</accession>
<organism evidence="1 3">
    <name type="scientific">Caproicibacter fermentans</name>
    <dbReference type="NCBI Taxonomy" id="2576756"/>
    <lineage>
        <taxon>Bacteria</taxon>
        <taxon>Bacillati</taxon>
        <taxon>Bacillota</taxon>
        <taxon>Clostridia</taxon>
        <taxon>Eubacteriales</taxon>
        <taxon>Acutalibacteraceae</taxon>
        <taxon>Caproicibacter</taxon>
    </lineage>
</organism>
<dbReference type="InterPro" id="IPR019657">
    <property type="entry name" value="ComFB"/>
</dbReference>
<proteinExistence type="predicted"/>
<sequence>MKIVNVTESLAEQKLDEIIDSLGCCKCDQCRADIISYALNRLSPKYVSTDIGRAYVKLDTMSSQFEVDLLAALYEAAEKVKKNPRHH</sequence>
<accession>A0A7G8TD24</accession>
<keyword evidence="3" id="KW-1185">Reference proteome</keyword>